<proteinExistence type="predicted"/>
<name>A0ABQ2D9B4_9MICC</name>
<sequence length="50" mass="5727">MHSSKESERTMSNSFDTATTIEQSIEIEDLIITDEDLMDVQLRARMDVGH</sequence>
<dbReference type="EMBL" id="BMKX01000001">
    <property type="protein sequence ID" value="GGJ48351.1"/>
    <property type="molecule type" value="Genomic_DNA"/>
</dbReference>
<organism evidence="1 2">
    <name type="scientific">Glutamicibacter ardleyensis</name>
    <dbReference type="NCBI Taxonomy" id="225894"/>
    <lineage>
        <taxon>Bacteria</taxon>
        <taxon>Bacillati</taxon>
        <taxon>Actinomycetota</taxon>
        <taxon>Actinomycetes</taxon>
        <taxon>Micrococcales</taxon>
        <taxon>Micrococcaceae</taxon>
        <taxon>Glutamicibacter</taxon>
    </lineage>
</organism>
<reference evidence="2" key="1">
    <citation type="journal article" date="2019" name="Int. J. Syst. Evol. Microbiol.">
        <title>The Global Catalogue of Microorganisms (GCM) 10K type strain sequencing project: providing services to taxonomists for standard genome sequencing and annotation.</title>
        <authorList>
            <consortium name="The Broad Institute Genomics Platform"/>
            <consortium name="The Broad Institute Genome Sequencing Center for Infectious Disease"/>
            <person name="Wu L."/>
            <person name="Ma J."/>
        </authorList>
    </citation>
    <scope>NUCLEOTIDE SEQUENCE [LARGE SCALE GENOMIC DNA]</scope>
    <source>
        <strain evidence="2">CGMCC 1.3685</strain>
    </source>
</reference>
<evidence type="ECO:0000313" key="1">
    <source>
        <dbReference type="EMBL" id="GGJ48351.1"/>
    </source>
</evidence>
<accession>A0ABQ2D9B4</accession>
<dbReference type="Proteomes" id="UP000606115">
    <property type="component" value="Unassembled WGS sequence"/>
</dbReference>
<evidence type="ECO:0000313" key="2">
    <source>
        <dbReference type="Proteomes" id="UP000606115"/>
    </source>
</evidence>
<keyword evidence="2" id="KW-1185">Reference proteome</keyword>
<protein>
    <submittedName>
        <fullName evidence="1">Uncharacterized protein</fullName>
    </submittedName>
</protein>
<gene>
    <name evidence="1" type="ORF">GCM10007173_03690</name>
</gene>
<comment type="caution">
    <text evidence="1">The sequence shown here is derived from an EMBL/GenBank/DDBJ whole genome shotgun (WGS) entry which is preliminary data.</text>
</comment>